<sequence length="135" mass="15182">MKSRAGRRGIRLPDQLFDLLMEHEATQADERELAGDLWYESDFMFTQPNGKPLAPRSDHNEWKALLAEADVRDARLHDARHTAATVLLLLGVPLPAVMDIMGWSNSKIAKRYSHVTTTIQNSSASQVNTLLWGTK</sequence>
<proteinExistence type="predicted"/>
<dbReference type="InterPro" id="IPR011010">
    <property type="entry name" value="DNA_brk_join_enz"/>
</dbReference>
<dbReference type="GO" id="GO:0015074">
    <property type="term" value="P:DNA integration"/>
    <property type="evidence" value="ECO:0007669"/>
    <property type="project" value="InterPro"/>
</dbReference>
<keyword evidence="1" id="KW-0233">DNA recombination</keyword>
<dbReference type="GO" id="GO:0006310">
    <property type="term" value="P:DNA recombination"/>
    <property type="evidence" value="ECO:0007669"/>
    <property type="project" value="UniProtKB-KW"/>
</dbReference>
<evidence type="ECO:0000313" key="3">
    <source>
        <dbReference type="EMBL" id="MBB4906388.1"/>
    </source>
</evidence>
<name>A0A7W7VDN2_9PSEU</name>
<protein>
    <submittedName>
        <fullName evidence="3">Integrase</fullName>
    </submittedName>
</protein>
<feature type="domain" description="Tyr recombinase" evidence="2">
    <location>
        <begin position="1"/>
        <end position="126"/>
    </location>
</feature>
<reference evidence="3 4" key="1">
    <citation type="submission" date="2020-08" db="EMBL/GenBank/DDBJ databases">
        <title>Genomic Encyclopedia of Type Strains, Phase III (KMG-III): the genomes of soil and plant-associated and newly described type strains.</title>
        <authorList>
            <person name="Whitman W."/>
        </authorList>
    </citation>
    <scope>NUCLEOTIDE SEQUENCE [LARGE SCALE GENOMIC DNA]</scope>
    <source>
        <strain evidence="3 4">CECT 8960</strain>
    </source>
</reference>
<dbReference type="EMBL" id="JACHJQ010000003">
    <property type="protein sequence ID" value="MBB4906388.1"/>
    <property type="molecule type" value="Genomic_DNA"/>
</dbReference>
<gene>
    <name evidence="3" type="ORF">FHR82_002608</name>
</gene>
<evidence type="ECO:0000259" key="2">
    <source>
        <dbReference type="PROSITE" id="PS51898"/>
    </source>
</evidence>
<accession>A0A7W7VDN2</accession>
<dbReference type="InterPro" id="IPR002104">
    <property type="entry name" value="Integrase_catalytic"/>
</dbReference>
<dbReference type="Pfam" id="PF00589">
    <property type="entry name" value="Phage_integrase"/>
    <property type="match status" value="1"/>
</dbReference>
<evidence type="ECO:0000313" key="4">
    <source>
        <dbReference type="Proteomes" id="UP000520767"/>
    </source>
</evidence>
<dbReference type="InterPro" id="IPR013762">
    <property type="entry name" value="Integrase-like_cat_sf"/>
</dbReference>
<dbReference type="Gene3D" id="1.10.443.10">
    <property type="entry name" value="Intergrase catalytic core"/>
    <property type="match status" value="1"/>
</dbReference>
<dbReference type="PROSITE" id="PS51898">
    <property type="entry name" value="TYR_RECOMBINASE"/>
    <property type="match status" value="1"/>
</dbReference>
<evidence type="ECO:0000256" key="1">
    <source>
        <dbReference type="ARBA" id="ARBA00023172"/>
    </source>
</evidence>
<dbReference type="GO" id="GO:0003677">
    <property type="term" value="F:DNA binding"/>
    <property type="evidence" value="ECO:0007669"/>
    <property type="project" value="InterPro"/>
</dbReference>
<keyword evidence="4" id="KW-1185">Reference proteome</keyword>
<dbReference type="Proteomes" id="UP000520767">
    <property type="component" value="Unassembled WGS sequence"/>
</dbReference>
<comment type="caution">
    <text evidence="3">The sequence shown here is derived from an EMBL/GenBank/DDBJ whole genome shotgun (WGS) entry which is preliminary data.</text>
</comment>
<dbReference type="SUPFAM" id="SSF56349">
    <property type="entry name" value="DNA breaking-rejoining enzymes"/>
    <property type="match status" value="1"/>
</dbReference>
<dbReference type="AlphaFoldDB" id="A0A7W7VDN2"/>
<dbReference type="RefSeq" id="WP_311771046.1">
    <property type="nucleotide sequence ID" value="NZ_JACHJQ010000003.1"/>
</dbReference>
<organism evidence="3 4">
    <name type="scientific">Actinophytocola algeriensis</name>
    <dbReference type="NCBI Taxonomy" id="1768010"/>
    <lineage>
        <taxon>Bacteria</taxon>
        <taxon>Bacillati</taxon>
        <taxon>Actinomycetota</taxon>
        <taxon>Actinomycetes</taxon>
        <taxon>Pseudonocardiales</taxon>
        <taxon>Pseudonocardiaceae</taxon>
    </lineage>
</organism>